<dbReference type="GO" id="GO:0005737">
    <property type="term" value="C:cytoplasm"/>
    <property type="evidence" value="ECO:0007669"/>
    <property type="project" value="InterPro"/>
</dbReference>
<dbReference type="EMBL" id="CP048877">
    <property type="protein sequence ID" value="QIJ72749.1"/>
    <property type="molecule type" value="Genomic_DNA"/>
</dbReference>
<dbReference type="InterPro" id="IPR029033">
    <property type="entry name" value="His_PPase_superfam"/>
</dbReference>
<dbReference type="CDD" id="cd07067">
    <property type="entry name" value="HP_PGM_like"/>
    <property type="match status" value="1"/>
</dbReference>
<protein>
    <submittedName>
        <fullName evidence="1">Phosphohistidine phosphatase SixA</fullName>
    </submittedName>
</protein>
<proteinExistence type="predicted"/>
<dbReference type="Pfam" id="PF00300">
    <property type="entry name" value="His_Phos_1"/>
    <property type="match status" value="1"/>
</dbReference>
<dbReference type="AlphaFoldDB" id="A0A6G7PYH9"/>
<reference evidence="1 2" key="1">
    <citation type="submission" date="2020-02" db="EMBL/GenBank/DDBJ databases">
        <title>Genome analysis of Thermosulfuriphilus ammonigenes ST65T, an anaerobic thermophilic chemolithoautotrophic bacterium isolated from a deep-sea hydrothermal vent.</title>
        <authorList>
            <person name="Slobodkina G."/>
            <person name="Allioux M."/>
            <person name="Merkel A."/>
            <person name="Alain K."/>
            <person name="Jebbar M."/>
            <person name="Slobodkin A."/>
        </authorList>
    </citation>
    <scope>NUCLEOTIDE SEQUENCE [LARGE SCALE GENOMIC DNA]</scope>
    <source>
        <strain evidence="1 2">ST65</strain>
    </source>
</reference>
<evidence type="ECO:0000313" key="1">
    <source>
        <dbReference type="EMBL" id="QIJ72749.1"/>
    </source>
</evidence>
<organism evidence="1 2">
    <name type="scientific">Thermosulfuriphilus ammonigenes</name>
    <dbReference type="NCBI Taxonomy" id="1936021"/>
    <lineage>
        <taxon>Bacteria</taxon>
        <taxon>Pseudomonadati</taxon>
        <taxon>Thermodesulfobacteriota</taxon>
        <taxon>Thermodesulfobacteria</taxon>
        <taxon>Thermodesulfobacteriales</taxon>
        <taxon>Thermodesulfobacteriaceae</taxon>
        <taxon>Thermosulfuriphilus</taxon>
    </lineage>
</organism>
<sequence length="162" mass="17742">MELYLMQHGRPLPEAEDPERRLSPDGQIEVRTTARAMKNLGILPDLILASPKARARETAEIVADTLGYDLNKIAIHQEFKPLSPPSESVAVLKGYRSANRILVVGHLPSVAEIVSYLVAGVPGLKIHFKMAGLCALATSDLSPGSAELLWHLWPEHLLLIAR</sequence>
<dbReference type="RefSeq" id="WP_166032964.1">
    <property type="nucleotide sequence ID" value="NZ_CP048877.1"/>
</dbReference>
<accession>A0A6G7PYH9</accession>
<dbReference type="GO" id="GO:0101006">
    <property type="term" value="F:protein histidine phosphatase activity"/>
    <property type="evidence" value="ECO:0007669"/>
    <property type="project" value="InterPro"/>
</dbReference>
<keyword evidence="2" id="KW-1185">Reference proteome</keyword>
<dbReference type="InterPro" id="IPR013078">
    <property type="entry name" value="His_Pase_superF_clade-1"/>
</dbReference>
<dbReference type="InterPro" id="IPR004449">
    <property type="entry name" value="SixA"/>
</dbReference>
<dbReference type="SUPFAM" id="SSF53254">
    <property type="entry name" value="Phosphoglycerate mutase-like"/>
    <property type="match status" value="1"/>
</dbReference>
<dbReference type="Proteomes" id="UP000502179">
    <property type="component" value="Chromosome"/>
</dbReference>
<name>A0A6G7PYH9_9BACT</name>
<dbReference type="Gene3D" id="3.40.50.1240">
    <property type="entry name" value="Phosphoglycerate mutase-like"/>
    <property type="match status" value="1"/>
</dbReference>
<gene>
    <name evidence="1" type="primary">sixA</name>
    <name evidence="1" type="ORF">G4V39_10875</name>
</gene>
<dbReference type="NCBIfam" id="TIGR00249">
    <property type="entry name" value="sixA"/>
    <property type="match status" value="1"/>
</dbReference>
<dbReference type="KEGG" id="tav:G4V39_10875"/>
<evidence type="ECO:0000313" key="2">
    <source>
        <dbReference type="Proteomes" id="UP000502179"/>
    </source>
</evidence>